<dbReference type="AlphaFoldDB" id="A0A0E9TGJ2"/>
<reference evidence="2" key="2">
    <citation type="journal article" date="2015" name="Fish Shellfish Immunol.">
        <title>Early steps in the European eel (Anguilla anguilla)-Vibrio vulnificus interaction in the gills: Role of the RtxA13 toxin.</title>
        <authorList>
            <person name="Callol A."/>
            <person name="Pajuelo D."/>
            <person name="Ebbesson L."/>
            <person name="Teles M."/>
            <person name="MacKenzie S."/>
            <person name="Amaro C."/>
        </authorList>
    </citation>
    <scope>NUCLEOTIDE SEQUENCE</scope>
</reference>
<sequence length="42" mass="4515">MPLCPPPPSSAASTTSSRSGRLKLNGNKMEAMLIGRYRTHTV</sequence>
<reference evidence="2" key="1">
    <citation type="submission" date="2014-11" db="EMBL/GenBank/DDBJ databases">
        <authorList>
            <person name="Amaro Gonzalez C."/>
        </authorList>
    </citation>
    <scope>NUCLEOTIDE SEQUENCE</scope>
</reference>
<name>A0A0E9TGJ2_ANGAN</name>
<organism evidence="2">
    <name type="scientific">Anguilla anguilla</name>
    <name type="common">European freshwater eel</name>
    <name type="synonym">Muraena anguilla</name>
    <dbReference type="NCBI Taxonomy" id="7936"/>
    <lineage>
        <taxon>Eukaryota</taxon>
        <taxon>Metazoa</taxon>
        <taxon>Chordata</taxon>
        <taxon>Craniata</taxon>
        <taxon>Vertebrata</taxon>
        <taxon>Euteleostomi</taxon>
        <taxon>Actinopterygii</taxon>
        <taxon>Neopterygii</taxon>
        <taxon>Teleostei</taxon>
        <taxon>Anguilliformes</taxon>
        <taxon>Anguillidae</taxon>
        <taxon>Anguilla</taxon>
    </lineage>
</organism>
<accession>A0A0E9TGJ2</accession>
<evidence type="ECO:0000256" key="1">
    <source>
        <dbReference type="SAM" id="MobiDB-lite"/>
    </source>
</evidence>
<protein>
    <submittedName>
        <fullName evidence="2">Uncharacterized protein</fullName>
    </submittedName>
</protein>
<evidence type="ECO:0000313" key="2">
    <source>
        <dbReference type="EMBL" id="JAH52582.1"/>
    </source>
</evidence>
<proteinExistence type="predicted"/>
<feature type="region of interest" description="Disordered" evidence="1">
    <location>
        <begin position="1"/>
        <end position="26"/>
    </location>
</feature>
<dbReference type="EMBL" id="GBXM01055995">
    <property type="protein sequence ID" value="JAH52582.1"/>
    <property type="molecule type" value="Transcribed_RNA"/>
</dbReference>